<dbReference type="EMBL" id="FUYQ01000002">
    <property type="protein sequence ID" value="SKB29510.1"/>
    <property type="molecule type" value="Genomic_DNA"/>
</dbReference>
<sequence length="67" mass="7834">MKKINITSLLLLVYLAVMSVMGWPGNKPNPDYKSYFLIMGISVAAILLLRYVQIRRMKFRNKQKDNE</sequence>
<protein>
    <recommendedName>
        <fullName evidence="4">LPXTG-motif cell wall anchor domain-containing protein</fullName>
    </recommendedName>
</protein>
<organism evidence="2 3">
    <name type="scientific">Parabacteroides chartae</name>
    <dbReference type="NCBI Taxonomy" id="1037355"/>
    <lineage>
        <taxon>Bacteria</taxon>
        <taxon>Pseudomonadati</taxon>
        <taxon>Bacteroidota</taxon>
        <taxon>Bacteroidia</taxon>
        <taxon>Bacteroidales</taxon>
        <taxon>Tannerellaceae</taxon>
        <taxon>Parabacteroides</taxon>
    </lineage>
</organism>
<name>A0A1T5A3D5_9BACT</name>
<evidence type="ECO:0000256" key="1">
    <source>
        <dbReference type="SAM" id="Phobius"/>
    </source>
</evidence>
<dbReference type="RefSeq" id="WP_079682117.1">
    <property type="nucleotide sequence ID" value="NZ_FUYQ01000002.1"/>
</dbReference>
<dbReference type="Proteomes" id="UP000190852">
    <property type="component" value="Unassembled WGS sequence"/>
</dbReference>
<keyword evidence="1" id="KW-0812">Transmembrane</keyword>
<proteinExistence type="predicted"/>
<keyword evidence="1" id="KW-1133">Transmembrane helix</keyword>
<gene>
    <name evidence="2" type="ORF">SAMN05660349_00376</name>
</gene>
<keyword evidence="1" id="KW-0472">Membrane</keyword>
<dbReference type="AlphaFoldDB" id="A0A1T5A3D5"/>
<reference evidence="3" key="1">
    <citation type="submission" date="2017-02" db="EMBL/GenBank/DDBJ databases">
        <authorList>
            <person name="Varghese N."/>
            <person name="Submissions S."/>
        </authorList>
    </citation>
    <scope>NUCLEOTIDE SEQUENCE [LARGE SCALE GENOMIC DNA]</scope>
    <source>
        <strain evidence="3">DSM 24967</strain>
    </source>
</reference>
<evidence type="ECO:0000313" key="3">
    <source>
        <dbReference type="Proteomes" id="UP000190852"/>
    </source>
</evidence>
<accession>A0A1T5A3D5</accession>
<evidence type="ECO:0008006" key="4">
    <source>
        <dbReference type="Google" id="ProtNLM"/>
    </source>
</evidence>
<evidence type="ECO:0000313" key="2">
    <source>
        <dbReference type="EMBL" id="SKB29510.1"/>
    </source>
</evidence>
<feature type="transmembrane region" description="Helical" evidence="1">
    <location>
        <begin position="32"/>
        <end position="52"/>
    </location>
</feature>
<keyword evidence="3" id="KW-1185">Reference proteome</keyword>